<dbReference type="PROSITE" id="PS51679">
    <property type="entry name" value="SAM_MT_C5"/>
    <property type="match status" value="1"/>
</dbReference>
<protein>
    <recommendedName>
        <fullName evidence="5">tRNA (cytosine(38)-C(5))-methyltransferase</fullName>
        <ecNumber evidence="4">2.1.1.204</ecNumber>
    </recommendedName>
    <alternativeName>
        <fullName evidence="6">DNA (cytosine-5)-methyltransferase-like protein 2</fullName>
    </alternativeName>
</protein>
<dbReference type="InterPro" id="IPR031303">
    <property type="entry name" value="C5_meth_CS"/>
</dbReference>
<feature type="region of interest" description="Disordered" evidence="9">
    <location>
        <begin position="190"/>
        <end position="209"/>
    </location>
</feature>
<feature type="non-terminal residue" evidence="10">
    <location>
        <position position="1"/>
    </location>
</feature>
<gene>
    <name evidence="10" type="primary">Trdmt1</name>
    <name evidence="10" type="ORF">PYCJOC_R10795</name>
</gene>
<evidence type="ECO:0000256" key="1">
    <source>
        <dbReference type="ARBA" id="ARBA00022603"/>
    </source>
</evidence>
<keyword evidence="11" id="KW-1185">Reference proteome</keyword>
<dbReference type="Pfam" id="PF00145">
    <property type="entry name" value="DNA_methylase"/>
    <property type="match status" value="1"/>
</dbReference>
<dbReference type="GO" id="GO:0032259">
    <property type="term" value="P:methylation"/>
    <property type="evidence" value="ECO:0007669"/>
    <property type="project" value="UniProtKB-KW"/>
</dbReference>
<feature type="active site" evidence="7">
    <location>
        <position position="58"/>
    </location>
</feature>
<evidence type="ECO:0000256" key="5">
    <source>
        <dbReference type="ARBA" id="ARBA00039681"/>
    </source>
</evidence>
<dbReference type="Gene3D" id="3.90.120.10">
    <property type="entry name" value="DNA Methylase, subunit A, domain 2"/>
    <property type="match status" value="1"/>
</dbReference>
<comment type="similarity">
    <text evidence="7 8">Belongs to the class I-like SAM-binding methyltransferase superfamily. C5-methyltransferase family.</text>
</comment>
<dbReference type="InterPro" id="IPR029063">
    <property type="entry name" value="SAM-dependent_MTases_sf"/>
</dbReference>
<keyword evidence="2 7" id="KW-0808">Transferase</keyword>
<dbReference type="EC" id="2.1.1.204" evidence="4"/>
<evidence type="ECO:0000256" key="2">
    <source>
        <dbReference type="ARBA" id="ARBA00022679"/>
    </source>
</evidence>
<proteinExistence type="inferred from homology"/>
<reference evidence="10 11" key="1">
    <citation type="submission" date="2019-09" db="EMBL/GenBank/DDBJ databases">
        <title>Bird 10,000 Genomes (B10K) Project - Family phase.</title>
        <authorList>
            <person name="Zhang G."/>
        </authorList>
    </citation>
    <scope>NUCLEOTIDE SEQUENCE [LARGE SCALE GENOMIC DNA]</scope>
    <source>
        <strain evidence="10">B10K-DU-002-42</strain>
        <tissue evidence="10">Muscle</tissue>
    </source>
</reference>
<dbReference type="InterPro" id="IPR001525">
    <property type="entry name" value="C5_MeTfrase"/>
</dbReference>
<dbReference type="PANTHER" id="PTHR46098:SF1">
    <property type="entry name" value="TRNA (CYTOSINE(38)-C(5))-METHYLTRANSFERASE"/>
    <property type="match status" value="1"/>
</dbReference>
<evidence type="ECO:0000256" key="6">
    <source>
        <dbReference type="ARBA" id="ARBA00042810"/>
    </source>
</evidence>
<evidence type="ECO:0000313" key="10">
    <source>
        <dbReference type="EMBL" id="NXR72624.1"/>
    </source>
</evidence>
<dbReference type="PRINTS" id="PR00105">
    <property type="entry name" value="C5METTRFRASE"/>
</dbReference>
<name>A0A7L2NLF9_PYCJO</name>
<dbReference type="GO" id="GO:0005634">
    <property type="term" value="C:nucleus"/>
    <property type="evidence" value="ECO:0007669"/>
    <property type="project" value="TreeGrafter"/>
</dbReference>
<dbReference type="Proteomes" id="UP000535705">
    <property type="component" value="Unassembled WGS sequence"/>
</dbReference>
<sequence>ESCTYAEVVAAVDVNTLANDVYKHNFPSTPLWAKTIEGITLKEFDKLSFDMILMSPPCQPFTRIGLQGDVSDPRTKSFLYILDILPRLQKLPKYLLLENVKGFESSSARNELLQTLATCGFKYQEFLLSPTRLGIPNSRLRYFLIAKLHQEPFSFQAPGQVSLFILLEFASFHLLKEKVSDKVGETCSSLSSEEKNLDPNSGPDCSSKKSLPKGAFLFKLETAEEMERKHNQDNDSSIQMLKDFLEEENKEMSQYFLPPKSLLRYAFLLDIVKPTCRRSTCFTKGYGHYVEGTGSVLQTAVDVQLESVFKDVDELPEEEKLMKLSTLKLRYFTPREIANLHGFPLEFGFPEKVTVKQCYRLLGNSLNVHVVAKLISILLE</sequence>
<dbReference type="SUPFAM" id="SSF53335">
    <property type="entry name" value="S-adenosyl-L-methionine-dependent methyltransferases"/>
    <property type="match status" value="1"/>
</dbReference>
<evidence type="ECO:0000256" key="4">
    <source>
        <dbReference type="ARBA" id="ARBA00039081"/>
    </source>
</evidence>
<keyword evidence="3 7" id="KW-0949">S-adenosyl-L-methionine</keyword>
<evidence type="ECO:0000313" key="11">
    <source>
        <dbReference type="Proteomes" id="UP000535705"/>
    </source>
</evidence>
<dbReference type="EMBL" id="VWYP01004519">
    <property type="protein sequence ID" value="NXR72624.1"/>
    <property type="molecule type" value="Genomic_DNA"/>
</dbReference>
<evidence type="ECO:0000256" key="8">
    <source>
        <dbReference type="RuleBase" id="RU000416"/>
    </source>
</evidence>
<dbReference type="InterPro" id="IPR050750">
    <property type="entry name" value="C5-MTase"/>
</dbReference>
<dbReference type="AlphaFoldDB" id="A0A7L2NLF9"/>
<comment type="caution">
    <text evidence="10">The sequence shown here is derived from an EMBL/GenBank/DDBJ whole genome shotgun (WGS) entry which is preliminary data.</text>
</comment>
<evidence type="ECO:0000256" key="3">
    <source>
        <dbReference type="ARBA" id="ARBA00022691"/>
    </source>
</evidence>
<dbReference type="GO" id="GO:0008168">
    <property type="term" value="F:methyltransferase activity"/>
    <property type="evidence" value="ECO:0007669"/>
    <property type="project" value="UniProtKB-KW"/>
</dbReference>
<dbReference type="PANTHER" id="PTHR46098">
    <property type="entry name" value="TRNA (CYTOSINE(38)-C(5))-METHYLTRANSFERASE"/>
    <property type="match status" value="1"/>
</dbReference>
<feature type="non-terminal residue" evidence="10">
    <location>
        <position position="380"/>
    </location>
</feature>
<dbReference type="Gene3D" id="3.40.50.150">
    <property type="entry name" value="Vaccinia Virus protein VP39"/>
    <property type="match status" value="1"/>
</dbReference>
<dbReference type="NCBIfam" id="TIGR00675">
    <property type="entry name" value="dcm"/>
    <property type="match status" value="1"/>
</dbReference>
<dbReference type="PROSITE" id="PS00095">
    <property type="entry name" value="C5_MTASE_2"/>
    <property type="match status" value="1"/>
</dbReference>
<evidence type="ECO:0000256" key="9">
    <source>
        <dbReference type="SAM" id="MobiDB-lite"/>
    </source>
</evidence>
<dbReference type="OrthoDB" id="414133at2759"/>
<evidence type="ECO:0000256" key="7">
    <source>
        <dbReference type="PROSITE-ProRule" id="PRU01016"/>
    </source>
</evidence>
<keyword evidence="1 7" id="KW-0489">Methyltransferase</keyword>
<organism evidence="10 11">
    <name type="scientific">Pycnonotus jocosus</name>
    <name type="common">Red-whiskered bulbul</name>
    <name type="synonym">Lanius jocosus</name>
    <dbReference type="NCBI Taxonomy" id="182897"/>
    <lineage>
        <taxon>Eukaryota</taxon>
        <taxon>Metazoa</taxon>
        <taxon>Chordata</taxon>
        <taxon>Craniata</taxon>
        <taxon>Vertebrata</taxon>
        <taxon>Euteleostomi</taxon>
        <taxon>Archelosauria</taxon>
        <taxon>Archosauria</taxon>
        <taxon>Dinosauria</taxon>
        <taxon>Saurischia</taxon>
        <taxon>Theropoda</taxon>
        <taxon>Coelurosauria</taxon>
        <taxon>Aves</taxon>
        <taxon>Neognathae</taxon>
        <taxon>Neoaves</taxon>
        <taxon>Telluraves</taxon>
        <taxon>Australaves</taxon>
        <taxon>Passeriformes</taxon>
        <taxon>Sylvioidea</taxon>
        <taxon>Pycnonotidae</taxon>
        <taxon>Pycnonotus</taxon>
    </lineage>
</organism>
<accession>A0A7L2NLF9</accession>